<dbReference type="Gene3D" id="3.30.420.40">
    <property type="match status" value="1"/>
</dbReference>
<feature type="transmembrane region" description="Helical" evidence="1">
    <location>
        <begin position="278"/>
        <end position="300"/>
    </location>
</feature>
<dbReference type="InterPro" id="IPR045781">
    <property type="entry name" value="SxtJ"/>
</dbReference>
<evidence type="ECO:0000259" key="2">
    <source>
        <dbReference type="Pfam" id="PF02543"/>
    </source>
</evidence>
<dbReference type="Proteomes" id="UP000235584">
    <property type="component" value="Chromosome"/>
</dbReference>
<evidence type="ECO:0000313" key="4">
    <source>
        <dbReference type="Proteomes" id="UP000235584"/>
    </source>
</evidence>
<dbReference type="InterPro" id="IPR051338">
    <property type="entry name" value="NodU/CmcH_Carbamoyltrnsfr"/>
</dbReference>
<keyword evidence="4" id="KW-1185">Reference proteome</keyword>
<dbReference type="InterPro" id="IPR003696">
    <property type="entry name" value="Carbtransf_dom"/>
</dbReference>
<gene>
    <name evidence="3" type="ORF">C0V70_17850</name>
</gene>
<evidence type="ECO:0000313" key="3">
    <source>
        <dbReference type="EMBL" id="AUN99935.1"/>
    </source>
</evidence>
<keyword evidence="1" id="KW-0812">Transmembrane</keyword>
<dbReference type="PANTHER" id="PTHR34847">
    <property type="entry name" value="NODULATION PROTEIN U"/>
    <property type="match status" value="1"/>
</dbReference>
<dbReference type="AlphaFoldDB" id="A0A2K9NY23"/>
<feature type="transmembrane region" description="Helical" evidence="1">
    <location>
        <begin position="212"/>
        <end position="231"/>
    </location>
</feature>
<dbReference type="Pfam" id="PF19588">
    <property type="entry name" value="SxtJ"/>
    <property type="match status" value="1"/>
</dbReference>
<sequence>METPVYILGLAYGWEKSGAVLLKDGRVVVNFSESHFSHLKDDYSFPKESVRACLKKEAITLKDVSYIGFYDKPLLKFERVMKDIIFKVPFSFLRFMKTTKEWISEGKMLFKNQMSEELMKLYPNEKVPEILFSEMPVTKELLNIHLSKHLNAYDFGAACAVWELHLKHTIPADNFQAYEHFEDQHFEPIKKLSLDPFLPNQGQLEKGELRKFGIVMGLLILGLFGFAIPYLKHTPHSYWPMVWGPLLMILGLLTPEWLKRPYVVWMVIAKIVGKIKSWGFYTVLYFLILCPYALVARVFFRKALREEKAVDKHTLNMKSIF</sequence>
<organism evidence="3 4">
    <name type="scientific">Bacteriovorax stolpii</name>
    <name type="common">Bdellovibrio stolpii</name>
    <dbReference type="NCBI Taxonomy" id="960"/>
    <lineage>
        <taxon>Bacteria</taxon>
        <taxon>Pseudomonadati</taxon>
        <taxon>Bdellovibrionota</taxon>
        <taxon>Bacteriovoracia</taxon>
        <taxon>Bacteriovoracales</taxon>
        <taxon>Bacteriovoracaceae</taxon>
        <taxon>Bacteriovorax</taxon>
    </lineage>
</organism>
<protein>
    <recommendedName>
        <fullName evidence="2">Carbamoyltransferase domain-containing protein</fullName>
    </recommendedName>
</protein>
<feature type="transmembrane region" description="Helical" evidence="1">
    <location>
        <begin position="238"/>
        <end position="258"/>
    </location>
</feature>
<dbReference type="Pfam" id="PF02543">
    <property type="entry name" value="Carbam_trans_N"/>
    <property type="match status" value="1"/>
</dbReference>
<evidence type="ECO:0000256" key="1">
    <source>
        <dbReference type="SAM" id="Phobius"/>
    </source>
</evidence>
<dbReference type="KEGG" id="bsto:C0V70_17850"/>
<feature type="domain" description="Carbamoyltransferase" evidence="2">
    <location>
        <begin position="7"/>
        <end position="111"/>
    </location>
</feature>
<dbReference type="GO" id="GO:0003824">
    <property type="term" value="F:catalytic activity"/>
    <property type="evidence" value="ECO:0007669"/>
    <property type="project" value="InterPro"/>
</dbReference>
<keyword evidence="1" id="KW-1133">Transmembrane helix</keyword>
<dbReference type="EMBL" id="CP025704">
    <property type="protein sequence ID" value="AUN99935.1"/>
    <property type="molecule type" value="Genomic_DNA"/>
</dbReference>
<name>A0A2K9NY23_BACTC</name>
<accession>A0A2K9NY23</accession>
<dbReference type="PANTHER" id="PTHR34847:SF1">
    <property type="entry name" value="NODULATION PROTEIN U"/>
    <property type="match status" value="1"/>
</dbReference>
<reference evidence="3 4" key="1">
    <citation type="submission" date="2018-01" db="EMBL/GenBank/DDBJ databases">
        <title>Complete genome sequence of Bacteriovorax stolpii DSM12778.</title>
        <authorList>
            <person name="Tang B."/>
            <person name="Chang J."/>
        </authorList>
    </citation>
    <scope>NUCLEOTIDE SEQUENCE [LARGE SCALE GENOMIC DNA]</scope>
    <source>
        <strain evidence="3 4">DSM 12778</strain>
    </source>
</reference>
<keyword evidence="1" id="KW-0472">Membrane</keyword>
<proteinExistence type="predicted"/>